<name>A0ABS1GKD0_9AQUI</name>
<dbReference type="EMBL" id="JAACYA010000002">
    <property type="protein sequence ID" value="MBK3333393.1"/>
    <property type="molecule type" value="Genomic_DNA"/>
</dbReference>
<dbReference type="RefSeq" id="WP_200675008.1">
    <property type="nucleotide sequence ID" value="NZ_JAACYA010000002.1"/>
</dbReference>
<dbReference type="Pfam" id="PF13518">
    <property type="entry name" value="HTH_28"/>
    <property type="match status" value="1"/>
</dbReference>
<feature type="domain" description="Insertion element IS150 protein InsJ-like helix-turn-helix" evidence="1">
    <location>
        <begin position="19"/>
        <end position="48"/>
    </location>
</feature>
<comment type="caution">
    <text evidence="2">The sequence shown here is derived from an EMBL/GenBank/DDBJ whole genome shotgun (WGS) entry which is preliminary data.</text>
</comment>
<dbReference type="Proteomes" id="UP000772812">
    <property type="component" value="Unassembled WGS sequence"/>
</dbReference>
<organism evidence="2 3">
    <name type="scientific">Persephonella atlantica</name>
    <dbReference type="NCBI Taxonomy" id="2699429"/>
    <lineage>
        <taxon>Bacteria</taxon>
        <taxon>Pseudomonadati</taxon>
        <taxon>Aquificota</taxon>
        <taxon>Aquificia</taxon>
        <taxon>Aquificales</taxon>
        <taxon>Hydrogenothermaceae</taxon>
        <taxon>Persephonella</taxon>
    </lineage>
</organism>
<gene>
    <name evidence="2" type="ORF">GWK41_09985</name>
</gene>
<sequence>MKIAQQIKQKAEEEIRNIVIQLYKEGRTQKAIAEEVGISVKKVRKIIKETGLSKNSPSEKQVEYLMGLITKFYEVKDVFQLKSKVFSLSNKQVKGMFLTLKTYKQIKPSLHYYEKLLNIKLKECKDGKEKDY</sequence>
<protein>
    <submittedName>
        <fullName evidence="2">Helix-turn-helix domain-containing protein</fullName>
    </submittedName>
</protein>
<evidence type="ECO:0000313" key="2">
    <source>
        <dbReference type="EMBL" id="MBK3333393.1"/>
    </source>
</evidence>
<dbReference type="InterPro" id="IPR055247">
    <property type="entry name" value="InsJ-like_HTH"/>
</dbReference>
<keyword evidence="3" id="KW-1185">Reference proteome</keyword>
<reference evidence="2 3" key="1">
    <citation type="journal article" date="2021" name="Syst. Appl. Microbiol.">
        <title>Persephonella atlantica sp. nov.: How to adapt to physico-chemical gradients in high temperature hydrothermal habitats.</title>
        <authorList>
            <person name="Francois D.X."/>
            <person name="Godfroy A."/>
            <person name="Mathien C."/>
            <person name="Aube J."/>
            <person name="Cathalot C."/>
            <person name="Lesongeur F."/>
            <person name="L'Haridon S."/>
            <person name="Philippon X."/>
            <person name="Roussel E.G."/>
        </authorList>
    </citation>
    <scope>NUCLEOTIDE SEQUENCE [LARGE SCALE GENOMIC DNA]</scope>
    <source>
        <strain evidence="2 3">MO1340</strain>
    </source>
</reference>
<dbReference type="InterPro" id="IPR009057">
    <property type="entry name" value="Homeodomain-like_sf"/>
</dbReference>
<dbReference type="Gene3D" id="1.10.10.60">
    <property type="entry name" value="Homeodomain-like"/>
    <property type="match status" value="1"/>
</dbReference>
<accession>A0ABS1GKD0</accession>
<proteinExistence type="predicted"/>
<evidence type="ECO:0000313" key="3">
    <source>
        <dbReference type="Proteomes" id="UP000772812"/>
    </source>
</evidence>
<evidence type="ECO:0000259" key="1">
    <source>
        <dbReference type="Pfam" id="PF13518"/>
    </source>
</evidence>
<dbReference type="SUPFAM" id="SSF46689">
    <property type="entry name" value="Homeodomain-like"/>
    <property type="match status" value="1"/>
</dbReference>